<evidence type="ECO:0000256" key="1">
    <source>
        <dbReference type="ARBA" id="ARBA00006432"/>
    </source>
</evidence>
<dbReference type="BioCyc" id="SCEL448385:SCE_RS12945-MONOMER"/>
<feature type="transmembrane region" description="Helical" evidence="6">
    <location>
        <begin position="228"/>
        <end position="251"/>
    </location>
</feature>
<evidence type="ECO:0000256" key="3">
    <source>
        <dbReference type="ARBA" id="ARBA00022832"/>
    </source>
</evidence>
<dbReference type="Proteomes" id="UP000002139">
    <property type="component" value="Chromosome"/>
</dbReference>
<feature type="domain" description="AMP-dependent synthetase/ligase" evidence="7">
    <location>
        <begin position="15"/>
        <end position="418"/>
    </location>
</feature>
<dbReference type="Pfam" id="PF00501">
    <property type="entry name" value="AMP-binding"/>
    <property type="match status" value="1"/>
</dbReference>
<organism evidence="9 10">
    <name type="scientific">Sorangium cellulosum (strain So ce56)</name>
    <name type="common">Polyangium cellulosum (strain So ce56)</name>
    <dbReference type="NCBI Taxonomy" id="448385"/>
    <lineage>
        <taxon>Bacteria</taxon>
        <taxon>Pseudomonadati</taxon>
        <taxon>Myxococcota</taxon>
        <taxon>Polyangia</taxon>
        <taxon>Polyangiales</taxon>
        <taxon>Polyangiaceae</taxon>
        <taxon>Sorangium</taxon>
    </lineage>
</organism>
<dbReference type="SUPFAM" id="SSF56801">
    <property type="entry name" value="Acetyl-CoA synthetase-like"/>
    <property type="match status" value="1"/>
</dbReference>
<dbReference type="GO" id="GO:0071766">
    <property type="term" value="P:Actinobacterium-type cell wall biogenesis"/>
    <property type="evidence" value="ECO:0007669"/>
    <property type="project" value="UniProtKB-ARBA"/>
</dbReference>
<dbReference type="GO" id="GO:0016874">
    <property type="term" value="F:ligase activity"/>
    <property type="evidence" value="ECO:0007669"/>
    <property type="project" value="UniProtKB-KW"/>
</dbReference>
<dbReference type="GO" id="GO:0006633">
    <property type="term" value="P:fatty acid biosynthetic process"/>
    <property type="evidence" value="ECO:0007669"/>
    <property type="project" value="TreeGrafter"/>
</dbReference>
<dbReference type="PROSITE" id="PS00455">
    <property type="entry name" value="AMP_BINDING"/>
    <property type="match status" value="1"/>
</dbReference>
<dbReference type="eggNOG" id="COG0318">
    <property type="taxonomic scope" value="Bacteria"/>
</dbReference>
<name>A9G6G3_SORC5</name>
<keyword evidence="10" id="KW-1185">Reference proteome</keyword>
<dbReference type="RefSeq" id="WP_012235162.1">
    <property type="nucleotide sequence ID" value="NC_010162.1"/>
</dbReference>
<feature type="domain" description="AMP-binding enzyme C-terminal" evidence="8">
    <location>
        <begin position="454"/>
        <end position="562"/>
    </location>
</feature>
<dbReference type="AlphaFoldDB" id="A9G6G3"/>
<dbReference type="Pfam" id="PF23024">
    <property type="entry name" value="AMP-dom_DIP2-like"/>
    <property type="match status" value="1"/>
</dbReference>
<keyword evidence="6" id="KW-0472">Membrane</keyword>
<dbReference type="GO" id="GO:0005886">
    <property type="term" value="C:plasma membrane"/>
    <property type="evidence" value="ECO:0007669"/>
    <property type="project" value="TreeGrafter"/>
</dbReference>
<dbReference type="GO" id="GO:0070566">
    <property type="term" value="F:adenylyltransferase activity"/>
    <property type="evidence" value="ECO:0007669"/>
    <property type="project" value="TreeGrafter"/>
</dbReference>
<dbReference type="HOGENOM" id="CLU_000022_23_7_7"/>
<accession>A9G6G3</accession>
<evidence type="ECO:0000256" key="4">
    <source>
        <dbReference type="ARBA" id="ARBA00023098"/>
    </source>
</evidence>
<gene>
    <name evidence="9" type="ordered locus">sce2530</name>
</gene>
<dbReference type="STRING" id="448385.sce2530"/>
<dbReference type="Gene3D" id="3.40.50.12780">
    <property type="entry name" value="N-terminal domain of ligase-like"/>
    <property type="match status" value="1"/>
</dbReference>
<dbReference type="InterPro" id="IPR025110">
    <property type="entry name" value="AMP-bd_C"/>
</dbReference>
<evidence type="ECO:0000259" key="8">
    <source>
        <dbReference type="Pfam" id="PF23024"/>
    </source>
</evidence>
<dbReference type="FunFam" id="3.40.50.12780:FF:000013">
    <property type="entry name" value="Long-chain-fatty-acid--AMP ligase FadD32"/>
    <property type="match status" value="1"/>
</dbReference>
<evidence type="ECO:0000256" key="2">
    <source>
        <dbReference type="ARBA" id="ARBA00022598"/>
    </source>
</evidence>
<keyword evidence="4" id="KW-0443">Lipid metabolism</keyword>
<dbReference type="InterPro" id="IPR042099">
    <property type="entry name" value="ANL_N_sf"/>
</dbReference>
<dbReference type="InterPro" id="IPR045851">
    <property type="entry name" value="AMP-bd_C_sf"/>
</dbReference>
<keyword evidence="6" id="KW-0812">Transmembrane</keyword>
<keyword evidence="6" id="KW-1133">Transmembrane helix</keyword>
<dbReference type="PANTHER" id="PTHR22754:SF32">
    <property type="entry name" value="DISCO-INTERACTING PROTEIN 2"/>
    <property type="match status" value="1"/>
</dbReference>
<dbReference type="EC" id="6.2.1.-" evidence="9"/>
<dbReference type="EMBL" id="AM746676">
    <property type="protein sequence ID" value="CAN92689.1"/>
    <property type="molecule type" value="Genomic_DNA"/>
</dbReference>
<evidence type="ECO:0000313" key="10">
    <source>
        <dbReference type="Proteomes" id="UP000002139"/>
    </source>
</evidence>
<dbReference type="PANTHER" id="PTHR22754">
    <property type="entry name" value="DISCO-INTERACTING PROTEIN 2 DIP2 -RELATED"/>
    <property type="match status" value="1"/>
</dbReference>
<dbReference type="InterPro" id="IPR020845">
    <property type="entry name" value="AMP-binding_CS"/>
</dbReference>
<proteinExistence type="inferred from homology"/>
<keyword evidence="3" id="KW-0276">Fatty acid metabolism</keyword>
<evidence type="ECO:0000313" key="9">
    <source>
        <dbReference type="EMBL" id="CAN92689.1"/>
    </source>
</evidence>
<sequence>MRTFVEVLQQNSVHADRAVTFVRSSGEERAISYAELWLEARRRAYALRKLGLRKGDRVALILTEADEFVLTFVGALTAGIVAVPMYPPQSLAKLEAYGETVQHILEASGASVLVTNEQLKEMIDAYLAANAESREALPGLRVVLERDLRARDGSDASDASHAAEPWRVSLDDLAFLQFTSGSTSRPKGVMVTHRNLTVNSHAIMFDGLRSTPEDRGVSWLPLYHDMGLIGFVIAPLYALVPVMFLPTTAFIRRPSLWLDAIHRFRGTITFAPNFAFALATRAVTDAQAGSWDLSCVRALGCGAEPIQADVLRAFLRRFSERGLRPESILPSYGMAEATLAITFSDLKAPLTTDRVDAKAMQAGKAWPANGGASLELVSCGRPLPCHELIIAGPDGSPLGPREVGEIWVRGPSVAAGYFNEPEATEAAFGGGWLRTGDLGYTVAGEVYLCGRSKDLIILGGKNYFPQDIERIASSVEGVRDGHCVAFSCLTAEGAERAIVVAEAKRSVAGVAQAITQAVRAQLGVQLSEVALIKRGTLAKTSSGKVRRREMKRRFEAGELEVASDIDEGATPSPHGDAIRASGPASRTEGGRAGGAPARVEGVIDGIQ</sequence>
<protein>
    <submittedName>
        <fullName evidence="9">Acyl-CoA synthetase</fullName>
        <ecNumber evidence="9">6.2.1.-</ecNumber>
    </submittedName>
</protein>
<evidence type="ECO:0000256" key="5">
    <source>
        <dbReference type="SAM" id="MobiDB-lite"/>
    </source>
</evidence>
<dbReference type="InterPro" id="IPR040097">
    <property type="entry name" value="FAAL/FAAC"/>
</dbReference>
<feature type="region of interest" description="Disordered" evidence="5">
    <location>
        <begin position="562"/>
        <end position="607"/>
    </location>
</feature>
<dbReference type="CDD" id="cd05931">
    <property type="entry name" value="FAAL"/>
    <property type="match status" value="1"/>
</dbReference>
<evidence type="ECO:0000256" key="6">
    <source>
        <dbReference type="SAM" id="Phobius"/>
    </source>
</evidence>
<dbReference type="InterPro" id="IPR000873">
    <property type="entry name" value="AMP-dep_synth/lig_dom"/>
</dbReference>
<evidence type="ECO:0000259" key="7">
    <source>
        <dbReference type="Pfam" id="PF00501"/>
    </source>
</evidence>
<dbReference type="KEGG" id="scl:sce2530"/>
<reference evidence="9 10" key="1">
    <citation type="journal article" date="2007" name="Nat. Biotechnol.">
        <title>Complete genome sequence of the myxobacterium Sorangium cellulosum.</title>
        <authorList>
            <person name="Schneiker S."/>
            <person name="Perlova O."/>
            <person name="Kaiser O."/>
            <person name="Gerth K."/>
            <person name="Alici A."/>
            <person name="Altmeyer M.O."/>
            <person name="Bartels D."/>
            <person name="Bekel T."/>
            <person name="Beyer S."/>
            <person name="Bode E."/>
            <person name="Bode H.B."/>
            <person name="Bolten C.J."/>
            <person name="Choudhuri J.V."/>
            <person name="Doss S."/>
            <person name="Elnakady Y.A."/>
            <person name="Frank B."/>
            <person name="Gaigalat L."/>
            <person name="Goesmann A."/>
            <person name="Groeger C."/>
            <person name="Gross F."/>
            <person name="Jelsbak L."/>
            <person name="Jelsbak L."/>
            <person name="Kalinowski J."/>
            <person name="Kegler C."/>
            <person name="Knauber T."/>
            <person name="Konietzny S."/>
            <person name="Kopp M."/>
            <person name="Krause L."/>
            <person name="Krug D."/>
            <person name="Linke B."/>
            <person name="Mahmud T."/>
            <person name="Martinez-Arias R."/>
            <person name="McHardy A.C."/>
            <person name="Merai M."/>
            <person name="Meyer F."/>
            <person name="Mormann S."/>
            <person name="Munoz-Dorado J."/>
            <person name="Perez J."/>
            <person name="Pradella S."/>
            <person name="Rachid S."/>
            <person name="Raddatz G."/>
            <person name="Rosenau F."/>
            <person name="Rueckert C."/>
            <person name="Sasse F."/>
            <person name="Scharfe M."/>
            <person name="Schuster S.C."/>
            <person name="Suen G."/>
            <person name="Treuner-Lange A."/>
            <person name="Velicer G.J."/>
            <person name="Vorholter F.-J."/>
            <person name="Weissman K.J."/>
            <person name="Welch R.D."/>
            <person name="Wenzel S.C."/>
            <person name="Whitworth D.E."/>
            <person name="Wilhelm S."/>
            <person name="Wittmann C."/>
            <person name="Bloecker H."/>
            <person name="Puehler A."/>
            <person name="Mueller R."/>
        </authorList>
    </citation>
    <scope>NUCLEOTIDE SEQUENCE [LARGE SCALE GENOMIC DNA]</scope>
    <source>
        <strain evidence="10">So ce56</strain>
    </source>
</reference>
<keyword evidence="2 9" id="KW-0436">Ligase</keyword>
<dbReference type="Gene3D" id="3.30.300.30">
    <property type="match status" value="1"/>
</dbReference>
<comment type="similarity">
    <text evidence="1">Belongs to the ATP-dependent AMP-binding enzyme family.</text>
</comment>